<evidence type="ECO:0000259" key="9">
    <source>
        <dbReference type="PROSITE" id="PS51727"/>
    </source>
</evidence>
<dbReference type="GO" id="GO:0005667">
    <property type="term" value="C:transcription regulator complex"/>
    <property type="evidence" value="ECO:0007669"/>
    <property type="project" value="TreeGrafter"/>
</dbReference>
<sequence>NTRRVYISHLDTVPFFQPKHYRQDVYHEILIGYLDYVKQHRYIYAHIWACPANEGVDYIFYLRPFEQRLPKPKHLHDWFKKMLDRAIAEHIVIDYKRTTSKL</sequence>
<comment type="caution">
    <text evidence="10">The sequence shown here is derived from an EMBL/GenBank/DDBJ whole genome shotgun (WGS) entry which is preliminary data.</text>
</comment>
<keyword evidence="6" id="KW-0804">Transcription</keyword>
<dbReference type="GO" id="GO:0004402">
    <property type="term" value="F:histone acetyltransferase activity"/>
    <property type="evidence" value="ECO:0007669"/>
    <property type="project" value="InterPro"/>
</dbReference>
<dbReference type="AlphaFoldDB" id="A0A815XYU5"/>
<evidence type="ECO:0000313" key="10">
    <source>
        <dbReference type="EMBL" id="CAF1563452.1"/>
    </source>
</evidence>
<dbReference type="InterPro" id="IPR013178">
    <property type="entry name" value="Histone_AcTrfase_Rtt109/CBP"/>
</dbReference>
<dbReference type="Proteomes" id="UP000663889">
    <property type="component" value="Unassembled WGS sequence"/>
</dbReference>
<evidence type="ECO:0000256" key="7">
    <source>
        <dbReference type="ARBA" id="ARBA00023242"/>
    </source>
</evidence>
<dbReference type="GO" id="GO:0000123">
    <property type="term" value="C:histone acetyltransferase complex"/>
    <property type="evidence" value="ECO:0007669"/>
    <property type="project" value="TreeGrafter"/>
</dbReference>
<dbReference type="SMART" id="SM01250">
    <property type="entry name" value="KAT11"/>
    <property type="match status" value="1"/>
</dbReference>
<evidence type="ECO:0000256" key="6">
    <source>
        <dbReference type="ARBA" id="ARBA00023163"/>
    </source>
</evidence>
<dbReference type="Pfam" id="PF08214">
    <property type="entry name" value="HAT_KAT11"/>
    <property type="match status" value="1"/>
</dbReference>
<comment type="subcellular location">
    <subcellularLocation>
        <location evidence="1">Nucleus</location>
    </subcellularLocation>
</comment>
<keyword evidence="5" id="KW-0805">Transcription regulation</keyword>
<gene>
    <name evidence="10" type="ORF">SEV965_LOCUS39243</name>
</gene>
<keyword evidence="7" id="KW-0539">Nucleus</keyword>
<feature type="non-terminal residue" evidence="10">
    <location>
        <position position="1"/>
    </location>
</feature>
<feature type="domain" description="CBP/p300-type HAT" evidence="9">
    <location>
        <begin position="1"/>
        <end position="102"/>
    </location>
</feature>
<dbReference type="GO" id="GO:0031490">
    <property type="term" value="F:chromatin DNA binding"/>
    <property type="evidence" value="ECO:0007669"/>
    <property type="project" value="TreeGrafter"/>
</dbReference>
<evidence type="ECO:0000256" key="8">
    <source>
        <dbReference type="ARBA" id="ARBA00048017"/>
    </source>
</evidence>
<evidence type="ECO:0000256" key="5">
    <source>
        <dbReference type="ARBA" id="ARBA00023015"/>
    </source>
</evidence>
<protein>
    <recommendedName>
        <fullName evidence="2">histone acetyltransferase</fullName>
        <ecNumber evidence="2">2.3.1.48</ecNumber>
    </recommendedName>
</protein>
<evidence type="ECO:0000256" key="4">
    <source>
        <dbReference type="ARBA" id="ARBA00022853"/>
    </source>
</evidence>
<dbReference type="GO" id="GO:0005634">
    <property type="term" value="C:nucleus"/>
    <property type="evidence" value="ECO:0007669"/>
    <property type="project" value="UniProtKB-SubCell"/>
</dbReference>
<dbReference type="PANTHER" id="PTHR13808">
    <property type="entry name" value="CBP/P300-RELATED"/>
    <property type="match status" value="1"/>
</dbReference>
<evidence type="ECO:0000256" key="3">
    <source>
        <dbReference type="ARBA" id="ARBA00022679"/>
    </source>
</evidence>
<keyword evidence="3" id="KW-0808">Transferase</keyword>
<accession>A0A815XYU5</accession>
<dbReference type="EC" id="2.3.1.48" evidence="2"/>
<proteinExistence type="predicted"/>
<comment type="catalytic activity">
    <reaction evidence="8">
        <text>L-lysyl-[protein] + acetyl-CoA = N(6)-acetyl-L-lysyl-[protein] + CoA + H(+)</text>
        <dbReference type="Rhea" id="RHEA:45948"/>
        <dbReference type="Rhea" id="RHEA-COMP:9752"/>
        <dbReference type="Rhea" id="RHEA-COMP:10731"/>
        <dbReference type="ChEBI" id="CHEBI:15378"/>
        <dbReference type="ChEBI" id="CHEBI:29969"/>
        <dbReference type="ChEBI" id="CHEBI:57287"/>
        <dbReference type="ChEBI" id="CHEBI:57288"/>
        <dbReference type="ChEBI" id="CHEBI:61930"/>
        <dbReference type="EC" id="2.3.1.48"/>
    </reaction>
</comment>
<evidence type="ECO:0000313" key="11">
    <source>
        <dbReference type="Proteomes" id="UP000663889"/>
    </source>
</evidence>
<dbReference type="PROSITE" id="PS51727">
    <property type="entry name" value="CBP_P300_HAT"/>
    <property type="match status" value="1"/>
</dbReference>
<dbReference type="InterPro" id="IPR031162">
    <property type="entry name" value="CBP_P300_HAT"/>
</dbReference>
<dbReference type="PANTHER" id="PTHR13808:SF1">
    <property type="entry name" value="HISTONE ACETYLTRANSFERASE"/>
    <property type="match status" value="1"/>
</dbReference>
<name>A0A815XYU5_9BILA</name>
<reference evidence="10" key="1">
    <citation type="submission" date="2021-02" db="EMBL/GenBank/DDBJ databases">
        <authorList>
            <person name="Nowell W R."/>
        </authorList>
    </citation>
    <scope>NUCLEOTIDE SEQUENCE</scope>
</reference>
<dbReference type="GO" id="GO:0045944">
    <property type="term" value="P:positive regulation of transcription by RNA polymerase II"/>
    <property type="evidence" value="ECO:0007669"/>
    <property type="project" value="TreeGrafter"/>
</dbReference>
<dbReference type="GO" id="GO:0003713">
    <property type="term" value="F:transcription coactivator activity"/>
    <property type="evidence" value="ECO:0007669"/>
    <property type="project" value="TreeGrafter"/>
</dbReference>
<keyword evidence="4" id="KW-0156">Chromatin regulator</keyword>
<dbReference type="EMBL" id="CAJNOU010012985">
    <property type="protein sequence ID" value="CAF1563452.1"/>
    <property type="molecule type" value="Genomic_DNA"/>
</dbReference>
<evidence type="ECO:0000256" key="1">
    <source>
        <dbReference type="ARBA" id="ARBA00004123"/>
    </source>
</evidence>
<organism evidence="10 11">
    <name type="scientific">Rotaria sordida</name>
    <dbReference type="NCBI Taxonomy" id="392033"/>
    <lineage>
        <taxon>Eukaryota</taxon>
        <taxon>Metazoa</taxon>
        <taxon>Spiralia</taxon>
        <taxon>Gnathifera</taxon>
        <taxon>Rotifera</taxon>
        <taxon>Eurotatoria</taxon>
        <taxon>Bdelloidea</taxon>
        <taxon>Philodinida</taxon>
        <taxon>Philodinidae</taxon>
        <taxon>Rotaria</taxon>
    </lineage>
</organism>
<evidence type="ECO:0000256" key="2">
    <source>
        <dbReference type="ARBA" id="ARBA00013184"/>
    </source>
</evidence>